<dbReference type="GeneID" id="36521792"/>
<dbReference type="Proteomes" id="UP000234585">
    <property type="component" value="Unassembled WGS sequence"/>
</dbReference>
<proteinExistence type="predicted"/>
<protein>
    <submittedName>
        <fullName evidence="2">Uncharacterized protein</fullName>
    </submittedName>
</protein>
<dbReference type="RefSeq" id="XP_024667257.1">
    <property type="nucleotide sequence ID" value="XM_024814632.1"/>
</dbReference>
<evidence type="ECO:0000313" key="2">
    <source>
        <dbReference type="EMBL" id="PLB33245.1"/>
    </source>
</evidence>
<accession>A0A2I2EXY9</accession>
<evidence type="ECO:0000256" key="1">
    <source>
        <dbReference type="SAM" id="MobiDB-lite"/>
    </source>
</evidence>
<evidence type="ECO:0000313" key="3">
    <source>
        <dbReference type="Proteomes" id="UP000234585"/>
    </source>
</evidence>
<dbReference type="AlphaFoldDB" id="A0A2I2EXY9"/>
<name>A0A2I2EXY9_ASPCN</name>
<feature type="region of interest" description="Disordered" evidence="1">
    <location>
        <begin position="1"/>
        <end position="43"/>
    </location>
</feature>
<organism evidence="2 3">
    <name type="scientific">Aspergillus candidus</name>
    <dbReference type="NCBI Taxonomy" id="41067"/>
    <lineage>
        <taxon>Eukaryota</taxon>
        <taxon>Fungi</taxon>
        <taxon>Dikarya</taxon>
        <taxon>Ascomycota</taxon>
        <taxon>Pezizomycotina</taxon>
        <taxon>Eurotiomycetes</taxon>
        <taxon>Eurotiomycetidae</taxon>
        <taxon>Eurotiales</taxon>
        <taxon>Aspergillaceae</taxon>
        <taxon>Aspergillus</taxon>
        <taxon>Aspergillus subgen. Circumdati</taxon>
    </lineage>
</organism>
<sequence length="69" mass="7539">MSDKRPMTASLSKRKADNGDHSDRPTSSSEDSNEKPPPKSLRYKSTVFFLALVAVGDRLTLRTKNASSG</sequence>
<feature type="compositionally biased region" description="Basic and acidic residues" evidence="1">
    <location>
        <begin position="14"/>
        <end position="24"/>
    </location>
</feature>
<keyword evidence="3" id="KW-1185">Reference proteome</keyword>
<reference evidence="2 3" key="1">
    <citation type="submission" date="2017-12" db="EMBL/GenBank/DDBJ databases">
        <authorList>
            <consortium name="DOE Joint Genome Institute"/>
            <person name="Haridas S."/>
            <person name="Kjaerbolling I."/>
            <person name="Vesth T.C."/>
            <person name="Frisvad J.C."/>
            <person name="Nybo J.L."/>
            <person name="Theobald S."/>
            <person name="Kuo A."/>
            <person name="Bowyer P."/>
            <person name="Matsuda Y."/>
            <person name="Mondo S."/>
            <person name="Lyhne E.K."/>
            <person name="Kogle M.E."/>
            <person name="Clum A."/>
            <person name="Lipzen A."/>
            <person name="Salamov A."/>
            <person name="Ngan C.Y."/>
            <person name="Daum C."/>
            <person name="Chiniquy J."/>
            <person name="Barry K."/>
            <person name="LaButti K."/>
            <person name="Simmons B.A."/>
            <person name="Magnuson J.K."/>
            <person name="Mortensen U.H."/>
            <person name="Larsen T.O."/>
            <person name="Grigoriev I.V."/>
            <person name="Baker S.E."/>
            <person name="Andersen M.R."/>
            <person name="Nordberg H.P."/>
            <person name="Cantor M.N."/>
            <person name="Hua S.X."/>
        </authorList>
    </citation>
    <scope>NUCLEOTIDE SEQUENCE [LARGE SCALE GENOMIC DNA]</scope>
    <source>
        <strain evidence="2 3">CBS 102.13</strain>
    </source>
</reference>
<dbReference type="EMBL" id="KZ559217">
    <property type="protein sequence ID" value="PLB33245.1"/>
    <property type="molecule type" value="Genomic_DNA"/>
</dbReference>
<gene>
    <name evidence="2" type="ORF">BDW47DRAFT_114328</name>
</gene>